<proteinExistence type="predicted"/>
<sequence>MRNNRIFLNIRIITLNFDNCLAPAPTPSRSQAKPPRKVKNTFPLGSSCAWGPQDVGHADVATGRGVLSLRSFGTKALALFL</sequence>
<dbReference type="EMBL" id="CP015506">
    <property type="protein sequence ID" value="AND42655.1"/>
    <property type="molecule type" value="Genomic_DNA"/>
</dbReference>
<organism evidence="1 2">
    <name type="scientific">Cytobacillus oceanisediminis 2691</name>
    <dbReference type="NCBI Taxonomy" id="1196031"/>
    <lineage>
        <taxon>Bacteria</taxon>
        <taxon>Bacillati</taxon>
        <taxon>Bacillota</taxon>
        <taxon>Bacilli</taxon>
        <taxon>Bacillales</taxon>
        <taxon>Bacillaceae</taxon>
        <taxon>Cytobacillus</taxon>
    </lineage>
</organism>
<reference evidence="1 2" key="1">
    <citation type="submission" date="2016-04" db="EMBL/GenBank/DDBJ databases">
        <title>Complete genome sequence of Bacillus oceanisediminis strain 2691.</title>
        <authorList>
            <person name="Jeong H."/>
            <person name="Kim H.J."/>
            <person name="Lee D.-W."/>
        </authorList>
    </citation>
    <scope>NUCLEOTIDE SEQUENCE [LARGE SCALE GENOMIC DNA]</scope>
    <source>
        <strain evidence="1 2">2691</strain>
    </source>
</reference>
<dbReference type="AlphaFoldDB" id="A0A161IZ39"/>
<dbReference type="STRING" id="1196031.A361_27095"/>
<evidence type="ECO:0000313" key="1">
    <source>
        <dbReference type="EMBL" id="AND42655.1"/>
    </source>
</evidence>
<gene>
    <name evidence="1" type="ORF">A361_27095</name>
</gene>
<dbReference type="KEGG" id="bon:A361_27095"/>
<name>A0A161IZ39_9BACI</name>
<dbReference type="Proteomes" id="UP000077856">
    <property type="component" value="Chromosome"/>
</dbReference>
<accession>A0A161IZ39</accession>
<evidence type="ECO:0000313" key="2">
    <source>
        <dbReference type="Proteomes" id="UP000077856"/>
    </source>
</evidence>
<protein>
    <submittedName>
        <fullName evidence="1">Uncharacterized protein</fullName>
    </submittedName>
</protein>